<evidence type="ECO:0000313" key="5">
    <source>
        <dbReference type="Proteomes" id="UP000801428"/>
    </source>
</evidence>
<keyword evidence="1" id="KW-0378">Hydrolase</keyword>
<dbReference type="EMBL" id="SWKU01000004">
    <property type="protein sequence ID" value="KAF3007543.1"/>
    <property type="molecule type" value="Genomic_DNA"/>
</dbReference>
<dbReference type="OrthoDB" id="188042at2759"/>
<accession>A0A9P4TKY3</accession>
<dbReference type="SUPFAM" id="SSF54637">
    <property type="entry name" value="Thioesterase/thiol ester dehydrase-isomerase"/>
    <property type="match status" value="1"/>
</dbReference>
<dbReference type="AlphaFoldDB" id="A0A9P4TKY3"/>
<sequence length="775" mass="85634">MASTQAPNNPETLAHVQKFWEARKPRSPIYKFLLDDIKLTHASKGVVRARLLLTENHVNTHGGIHGSVSATLIDWVGGIAIAAWDSRDKTGVSTDIHISYVSSAKDGDWIEIEGKCDKVGGTLAFTTATIWKIVDDQPGPVVATGSHTKPIMPIVPFFQNGGAQVPLGKHLPSWLPPSSISSVVGVATYPSIAVYPTSGPIVTPSAAPDAPSEHDLPTIDIVTHHSSNDQAAEQAHTSLAGTVASPSASDDPMKGRKPAIAVAGTFFGLFSFSQIYQNVLFDKITPWSERMEEKAWVASSESWVERKTCDWFGMCGITHLDKSRWTGKGRKQLPLDGNESAKVNLSSFKEDARVLPEDYDEKEVVEIPQYVLDHAPLIHLYSGENFWPCDMTDHLVHTTPHLNYTPLQGTDDHPNSDDNVEDRPKWLGGSTNIPEVPSDGEDLTGPTNDQEGNEIHASDKNYKKEPWWHVGVGDTEDRGGIRPDSTSSGRLVPTSSPEGDKLVEPEEIWQPELLKDRRRLKGKQVVGGRSDAPAVLVVVPKGDGVVDAFWFFFYSYNLGNTVFNVRFGNHVGDWEHTTVRFHNGVPKAVFFSEHAFGEAYTWDAVEKIGKRPVGFSATGTHAMYATAGVHPYVLPGGILHDVTDRGPLWDPSMNMYSYTYDFQRDHLATSNLTPEAPIGFFYFAGHWGDKFYPLSDARQYRFLGQYHYVNGPLGPRFKNLGRQQICQGNGECILKDRLESKGRRNMKRFPHVGEGEQMTEEDAKKAFGADYDSAS</sequence>
<dbReference type="FunFam" id="3.10.129.10:FF:000033">
    <property type="entry name" value="acyl-coenzyme A thioesterase 13"/>
    <property type="match status" value="1"/>
</dbReference>
<protein>
    <submittedName>
        <fullName evidence="4">Vacuolar protein sorting-associated protein 62</fullName>
    </submittedName>
</protein>
<feature type="region of interest" description="Disordered" evidence="2">
    <location>
        <begin position="750"/>
        <end position="775"/>
    </location>
</feature>
<evidence type="ECO:0000259" key="3">
    <source>
        <dbReference type="Pfam" id="PF03061"/>
    </source>
</evidence>
<feature type="region of interest" description="Disordered" evidence="2">
    <location>
        <begin position="473"/>
        <end position="501"/>
    </location>
</feature>
<keyword evidence="5" id="KW-1185">Reference proteome</keyword>
<reference evidence="4" key="1">
    <citation type="submission" date="2019-04" db="EMBL/GenBank/DDBJ databases">
        <title>Sequencing of skin fungus with MAO and IRED activity.</title>
        <authorList>
            <person name="Marsaioli A.J."/>
            <person name="Bonatto J.M.C."/>
            <person name="Reis Junior O."/>
        </authorList>
    </citation>
    <scope>NUCLEOTIDE SEQUENCE</scope>
    <source>
        <strain evidence="4">30M1</strain>
    </source>
</reference>
<evidence type="ECO:0000256" key="1">
    <source>
        <dbReference type="ARBA" id="ARBA00022801"/>
    </source>
</evidence>
<dbReference type="PANTHER" id="PTHR48172:SF2">
    <property type="entry name" value="VACUOLAR PROTEIN SORTING PROTEIN 62"/>
    <property type="match status" value="1"/>
</dbReference>
<comment type="caution">
    <text evidence="4">The sequence shown here is derived from an EMBL/GenBank/DDBJ whole genome shotgun (WGS) entry which is preliminary data.</text>
</comment>
<feature type="compositionally biased region" description="Basic and acidic residues" evidence="2">
    <location>
        <begin position="410"/>
        <end position="425"/>
    </location>
</feature>
<feature type="region of interest" description="Disordered" evidence="2">
    <location>
        <begin position="406"/>
        <end position="460"/>
    </location>
</feature>
<dbReference type="Pfam" id="PF06101">
    <property type="entry name" value="Vps62"/>
    <property type="match status" value="1"/>
</dbReference>
<feature type="compositionally biased region" description="Polar residues" evidence="2">
    <location>
        <begin position="484"/>
        <end position="497"/>
    </location>
</feature>
<dbReference type="GO" id="GO:0016787">
    <property type="term" value="F:hydrolase activity"/>
    <property type="evidence" value="ECO:0007669"/>
    <property type="project" value="UniProtKB-KW"/>
</dbReference>
<evidence type="ECO:0000256" key="2">
    <source>
        <dbReference type="SAM" id="MobiDB-lite"/>
    </source>
</evidence>
<dbReference type="Gene3D" id="3.10.129.10">
    <property type="entry name" value="Hotdog Thioesterase"/>
    <property type="match status" value="1"/>
</dbReference>
<evidence type="ECO:0000313" key="4">
    <source>
        <dbReference type="EMBL" id="KAF3007543.1"/>
    </source>
</evidence>
<dbReference type="Proteomes" id="UP000801428">
    <property type="component" value="Unassembled WGS sequence"/>
</dbReference>
<dbReference type="InterPro" id="IPR003736">
    <property type="entry name" value="PAAI_dom"/>
</dbReference>
<dbReference type="InterPro" id="IPR009291">
    <property type="entry name" value="Vps62"/>
</dbReference>
<proteinExistence type="predicted"/>
<gene>
    <name evidence="4" type="primary">VPS62</name>
    <name evidence="4" type="ORF">E8E13_006504</name>
</gene>
<dbReference type="PANTHER" id="PTHR48172">
    <property type="match status" value="1"/>
</dbReference>
<organism evidence="4 5">
    <name type="scientific">Curvularia kusanoi</name>
    <name type="common">Cochliobolus kusanoi</name>
    <dbReference type="NCBI Taxonomy" id="90978"/>
    <lineage>
        <taxon>Eukaryota</taxon>
        <taxon>Fungi</taxon>
        <taxon>Dikarya</taxon>
        <taxon>Ascomycota</taxon>
        <taxon>Pezizomycotina</taxon>
        <taxon>Dothideomycetes</taxon>
        <taxon>Pleosporomycetidae</taxon>
        <taxon>Pleosporales</taxon>
        <taxon>Pleosporineae</taxon>
        <taxon>Pleosporaceae</taxon>
        <taxon>Curvularia</taxon>
    </lineage>
</organism>
<feature type="domain" description="Thioesterase" evidence="3">
    <location>
        <begin position="61"/>
        <end position="132"/>
    </location>
</feature>
<dbReference type="Pfam" id="PF03061">
    <property type="entry name" value="4HBT"/>
    <property type="match status" value="1"/>
</dbReference>
<name>A0A9P4TKY3_CURKU</name>
<dbReference type="NCBIfam" id="TIGR00369">
    <property type="entry name" value="unchar_dom_1"/>
    <property type="match status" value="1"/>
</dbReference>
<dbReference type="InterPro" id="IPR006683">
    <property type="entry name" value="Thioestr_dom"/>
</dbReference>
<dbReference type="CDD" id="cd03443">
    <property type="entry name" value="PaaI_thioesterase"/>
    <property type="match status" value="1"/>
</dbReference>
<dbReference type="InterPro" id="IPR029069">
    <property type="entry name" value="HotDog_dom_sf"/>
</dbReference>